<name>A0A7N2LVY3_QUELO</name>
<keyword evidence="3" id="KW-1185">Reference proteome</keyword>
<dbReference type="Proteomes" id="UP000594261">
    <property type="component" value="Chromosome 5"/>
</dbReference>
<dbReference type="GO" id="GO:0005524">
    <property type="term" value="F:ATP binding"/>
    <property type="evidence" value="ECO:0007669"/>
    <property type="project" value="InterPro"/>
</dbReference>
<dbReference type="EMBL" id="LRBV02000005">
    <property type="status" value="NOT_ANNOTATED_CDS"/>
    <property type="molecule type" value="Genomic_DNA"/>
</dbReference>
<dbReference type="EnsemblPlants" id="QL05p087702:mrna">
    <property type="protein sequence ID" value="QL05p087702:mrna"/>
    <property type="gene ID" value="QL05p087702"/>
</dbReference>
<dbReference type="AlphaFoldDB" id="A0A7N2LVY3"/>
<dbReference type="Gramene" id="QL05p087702:mrna">
    <property type="protein sequence ID" value="QL05p087702:mrna"/>
    <property type="gene ID" value="QL05p087702"/>
</dbReference>
<feature type="domain" description="Protein kinase" evidence="1">
    <location>
        <begin position="1"/>
        <end position="117"/>
    </location>
</feature>
<dbReference type="GO" id="GO:0004672">
    <property type="term" value="F:protein kinase activity"/>
    <property type="evidence" value="ECO:0007669"/>
    <property type="project" value="InterPro"/>
</dbReference>
<reference evidence="2 3" key="1">
    <citation type="journal article" date="2016" name="G3 (Bethesda)">
        <title>First Draft Assembly and Annotation of the Genome of a California Endemic Oak Quercus lobata Nee (Fagaceae).</title>
        <authorList>
            <person name="Sork V.L."/>
            <person name="Fitz-Gibbon S.T."/>
            <person name="Puiu D."/>
            <person name="Crepeau M."/>
            <person name="Gugger P.F."/>
            <person name="Sherman R."/>
            <person name="Stevens K."/>
            <person name="Langley C.H."/>
            <person name="Pellegrini M."/>
            <person name="Salzberg S.L."/>
        </authorList>
    </citation>
    <scope>NUCLEOTIDE SEQUENCE [LARGE SCALE GENOMIC DNA]</scope>
    <source>
        <strain evidence="2 3">cv. SW786</strain>
    </source>
</reference>
<accession>A0A7N2LVY3</accession>
<sequence length="117" mass="12705">MNKGSGLRGCDGKRECCSIGGGCVVGGGVLDWAEMIKIARGIALAVEYMHKLDPPLTNHDLKLNNILLDEEPLLSKCPSENRSRNILNLMVERLSIKLFSIKAPTKTVASNTLGIRD</sequence>
<evidence type="ECO:0000313" key="2">
    <source>
        <dbReference type="EnsemblPlants" id="QL05p087702:mrna"/>
    </source>
</evidence>
<dbReference type="InParanoid" id="A0A7N2LVY3"/>
<dbReference type="InterPro" id="IPR000719">
    <property type="entry name" value="Prot_kinase_dom"/>
</dbReference>
<dbReference type="SUPFAM" id="SSF56112">
    <property type="entry name" value="Protein kinase-like (PK-like)"/>
    <property type="match status" value="1"/>
</dbReference>
<reference evidence="2" key="2">
    <citation type="submission" date="2021-01" db="UniProtKB">
        <authorList>
            <consortium name="EnsemblPlants"/>
        </authorList>
    </citation>
    <scope>IDENTIFICATION</scope>
</reference>
<organism evidence="2 3">
    <name type="scientific">Quercus lobata</name>
    <name type="common">Valley oak</name>
    <dbReference type="NCBI Taxonomy" id="97700"/>
    <lineage>
        <taxon>Eukaryota</taxon>
        <taxon>Viridiplantae</taxon>
        <taxon>Streptophyta</taxon>
        <taxon>Embryophyta</taxon>
        <taxon>Tracheophyta</taxon>
        <taxon>Spermatophyta</taxon>
        <taxon>Magnoliopsida</taxon>
        <taxon>eudicotyledons</taxon>
        <taxon>Gunneridae</taxon>
        <taxon>Pentapetalae</taxon>
        <taxon>rosids</taxon>
        <taxon>fabids</taxon>
        <taxon>Fagales</taxon>
        <taxon>Fagaceae</taxon>
        <taxon>Quercus</taxon>
    </lineage>
</organism>
<proteinExistence type="predicted"/>
<evidence type="ECO:0000313" key="3">
    <source>
        <dbReference type="Proteomes" id="UP000594261"/>
    </source>
</evidence>
<dbReference type="Gene3D" id="1.10.510.10">
    <property type="entry name" value="Transferase(Phosphotransferase) domain 1"/>
    <property type="match status" value="1"/>
</dbReference>
<evidence type="ECO:0000259" key="1">
    <source>
        <dbReference type="PROSITE" id="PS50011"/>
    </source>
</evidence>
<dbReference type="PROSITE" id="PS50011">
    <property type="entry name" value="PROTEIN_KINASE_DOM"/>
    <property type="match status" value="1"/>
</dbReference>
<protein>
    <recommendedName>
        <fullName evidence="1">Protein kinase domain-containing protein</fullName>
    </recommendedName>
</protein>
<dbReference type="InterPro" id="IPR011009">
    <property type="entry name" value="Kinase-like_dom_sf"/>
</dbReference>